<accession>A0A402DUJ2</accession>
<dbReference type="PANTHER" id="PTHR33990:SF1">
    <property type="entry name" value="PROTEIN YJDN"/>
    <property type="match status" value="1"/>
</dbReference>
<sequence length="151" mass="15837">MEVPIRTDEGVVMAVTLNPYLNFRSSTREAMTFYQSVLGGQLDVSTFADYGAAQDPADADLVMHSQLTTPDGITLMAADVPSHMDLADASSVSVSLSGDDQEKLTGFYEGLSAGGTVVEALAVAPWGDSFGMFVDKFGTSWLVNIAGSGNA</sequence>
<gene>
    <name evidence="2" type="primary">phnB</name>
    <name evidence="2" type="ORF">CBZ_28210</name>
</gene>
<dbReference type="AlphaFoldDB" id="A0A402DUJ2"/>
<dbReference type="InterPro" id="IPR029068">
    <property type="entry name" value="Glyas_Bleomycin-R_OHBP_Dase"/>
</dbReference>
<dbReference type="Gene3D" id="3.10.180.10">
    <property type="entry name" value="2,3-Dihydroxybiphenyl 1,2-Dioxygenase, domain 1"/>
    <property type="match status" value="1"/>
</dbReference>
<dbReference type="Pfam" id="PF06983">
    <property type="entry name" value="3-dmu-9_3-mt"/>
    <property type="match status" value="1"/>
</dbReference>
<dbReference type="SUPFAM" id="SSF54593">
    <property type="entry name" value="Glyoxalase/Bleomycin resistance protein/Dihydroxybiphenyl dioxygenase"/>
    <property type="match status" value="1"/>
</dbReference>
<evidence type="ECO:0000259" key="1">
    <source>
        <dbReference type="Pfam" id="PF06983"/>
    </source>
</evidence>
<name>A0A402DUJ2_9CELL</name>
<feature type="domain" description="PhnB-like" evidence="1">
    <location>
        <begin position="18"/>
        <end position="143"/>
    </location>
</feature>
<protein>
    <submittedName>
        <fullName evidence="2">VOC family protein</fullName>
    </submittedName>
</protein>
<dbReference type="EMBL" id="BIMR01000249">
    <property type="protein sequence ID" value="GCE77765.1"/>
    <property type="molecule type" value="Genomic_DNA"/>
</dbReference>
<comment type="caution">
    <text evidence="2">The sequence shown here is derived from an EMBL/GenBank/DDBJ whole genome shotgun (WGS) entry which is preliminary data.</text>
</comment>
<dbReference type="Proteomes" id="UP000289954">
    <property type="component" value="Unassembled WGS sequence"/>
</dbReference>
<dbReference type="InterPro" id="IPR028973">
    <property type="entry name" value="PhnB-like"/>
</dbReference>
<dbReference type="PANTHER" id="PTHR33990">
    <property type="entry name" value="PROTEIN YJDN-RELATED"/>
    <property type="match status" value="1"/>
</dbReference>
<organism evidence="2 3">
    <name type="scientific">Cellulomonas biazotea</name>
    <dbReference type="NCBI Taxonomy" id="1709"/>
    <lineage>
        <taxon>Bacteria</taxon>
        <taxon>Bacillati</taxon>
        <taxon>Actinomycetota</taxon>
        <taxon>Actinomycetes</taxon>
        <taxon>Micrococcales</taxon>
        <taxon>Cellulomonadaceae</taxon>
        <taxon>Cellulomonas</taxon>
    </lineage>
</organism>
<evidence type="ECO:0000313" key="3">
    <source>
        <dbReference type="Proteomes" id="UP000289954"/>
    </source>
</evidence>
<keyword evidence="3" id="KW-1185">Reference proteome</keyword>
<proteinExistence type="predicted"/>
<dbReference type="CDD" id="cd06588">
    <property type="entry name" value="PhnB_like"/>
    <property type="match status" value="1"/>
</dbReference>
<reference evidence="2 3" key="1">
    <citation type="submission" date="2019-01" db="EMBL/GenBank/DDBJ databases">
        <title>Draft genome sequence of Cellulomonas takizawaensis strain TKZ-21.</title>
        <authorList>
            <person name="Yamamura H."/>
            <person name="Hayashi T."/>
            <person name="Hamada M."/>
            <person name="Serisawa Y."/>
            <person name="Matsuyama K."/>
            <person name="Nakagawa Y."/>
            <person name="Otoguro M."/>
            <person name="Yanagida F."/>
            <person name="Hayakawa M."/>
        </authorList>
    </citation>
    <scope>NUCLEOTIDE SEQUENCE [LARGE SCALE GENOMIC DNA]</scope>
    <source>
        <strain evidence="2 3">NBRC12680</strain>
    </source>
</reference>
<evidence type="ECO:0000313" key="2">
    <source>
        <dbReference type="EMBL" id="GCE77765.1"/>
    </source>
</evidence>